<sequence>MNIIINVTCAEIQSAVGFLYVIQSVVLNQTLNADCEQSWYSQNASILKRIRIAQAEGLDWRKELRKYVAMYRAIDHNTTGKSPAELLFNRKIRGKLPDFTMPRNDQEIRSYLKIFLRAFDSVDQNLLFQRFKSVRPKRQTRHPAYFDDFEVDYGGYRPRGEHPPPLSTARYEHRQEQESSDSRGGARQMAHRTPPRDSNPSSESTSYPCLPVPRAQSFGASQYRTATRKLPESSTPFHEQTANIMPAPHSGLKGQISSSAPPTLYGRSASLDSHASPSYVVSPDPYSPPARTHYSVSAVSHGANDPSYPPLQQRASPTEPYSMMVLIDKMMGQLQLMRDDVASRHGTPSRSLPRPPQSYKEPPPAHYEYPNQQWYVHAPQYADDRAYGPSDRFQSSYEPAARSKIDMYHHSMSLPAQKPKPSFSEQPSLQLKESAAEYRGPKPSIPYLVHKDPSEFARLKLALHNLLPEDASELFKFQILVDHLQLEEAKLIADSFLNSPYPYTATMAALTEKFGKPHQLALSKIARVMDAPDVRPGDPEAFERFAL</sequence>
<proteinExistence type="predicted"/>
<feature type="region of interest" description="Disordered" evidence="1">
    <location>
        <begin position="156"/>
        <end position="292"/>
    </location>
</feature>
<dbReference type="AlphaFoldDB" id="A0A498P2A4"/>
<feature type="region of interest" description="Disordered" evidence="1">
    <location>
        <begin position="342"/>
        <end position="366"/>
    </location>
</feature>
<protein>
    <submittedName>
        <fullName evidence="2">Guanine nucleotide-binding subunit alpha-12 isoform X2</fullName>
    </submittedName>
</protein>
<comment type="caution">
    <text evidence="2">The sequence shown here is derived from an EMBL/GenBank/DDBJ whole genome shotgun (WGS) entry which is preliminary data.</text>
</comment>
<accession>A0A498P2A4</accession>
<organism evidence="2 3">
    <name type="scientific">Labeo rohita</name>
    <name type="common">Indian major carp</name>
    <name type="synonym">Cyprinus rohita</name>
    <dbReference type="NCBI Taxonomy" id="84645"/>
    <lineage>
        <taxon>Eukaryota</taxon>
        <taxon>Metazoa</taxon>
        <taxon>Chordata</taxon>
        <taxon>Craniata</taxon>
        <taxon>Vertebrata</taxon>
        <taxon>Euteleostomi</taxon>
        <taxon>Actinopterygii</taxon>
        <taxon>Neopterygii</taxon>
        <taxon>Teleostei</taxon>
        <taxon>Ostariophysi</taxon>
        <taxon>Cypriniformes</taxon>
        <taxon>Cyprinidae</taxon>
        <taxon>Labeoninae</taxon>
        <taxon>Labeonini</taxon>
        <taxon>Labeo</taxon>
    </lineage>
</organism>
<keyword evidence="3" id="KW-1185">Reference proteome</keyword>
<reference evidence="2 3" key="1">
    <citation type="submission" date="2018-03" db="EMBL/GenBank/DDBJ databases">
        <title>Draft genome sequence of Rohu Carp (Labeo rohita).</title>
        <authorList>
            <person name="Das P."/>
            <person name="Kushwaha B."/>
            <person name="Joshi C.G."/>
            <person name="Kumar D."/>
            <person name="Nagpure N.S."/>
            <person name="Sahoo L."/>
            <person name="Das S.P."/>
            <person name="Bit A."/>
            <person name="Patnaik S."/>
            <person name="Meher P.K."/>
            <person name="Jayasankar P."/>
            <person name="Koringa P.G."/>
            <person name="Patel N.V."/>
            <person name="Hinsu A.T."/>
            <person name="Kumar R."/>
            <person name="Pandey M."/>
            <person name="Agarwal S."/>
            <person name="Srivastava S."/>
            <person name="Singh M."/>
            <person name="Iquebal M.A."/>
            <person name="Jaiswal S."/>
            <person name="Angadi U.B."/>
            <person name="Kumar N."/>
            <person name="Raza M."/>
            <person name="Shah T.M."/>
            <person name="Rai A."/>
            <person name="Jena J.K."/>
        </authorList>
    </citation>
    <scope>NUCLEOTIDE SEQUENCE [LARGE SCALE GENOMIC DNA]</scope>
    <source>
        <strain evidence="2">DASCIFA01</strain>
        <tissue evidence="2">Testis</tissue>
    </source>
</reference>
<feature type="compositionally biased region" description="Polar residues" evidence="1">
    <location>
        <begin position="196"/>
        <end position="207"/>
    </location>
</feature>
<dbReference type="Proteomes" id="UP000290572">
    <property type="component" value="Unassembled WGS sequence"/>
</dbReference>
<evidence type="ECO:0000313" key="2">
    <source>
        <dbReference type="EMBL" id="RXN38323.1"/>
    </source>
</evidence>
<feature type="compositionally biased region" description="Pro residues" evidence="1">
    <location>
        <begin position="353"/>
        <end position="365"/>
    </location>
</feature>
<dbReference type="PANTHER" id="PTHR47331:SF5">
    <property type="entry name" value="RIBONUCLEASE H"/>
    <property type="match status" value="1"/>
</dbReference>
<dbReference type="PANTHER" id="PTHR47331">
    <property type="entry name" value="PHD-TYPE DOMAIN-CONTAINING PROTEIN"/>
    <property type="match status" value="1"/>
</dbReference>
<feature type="compositionally biased region" description="Basic and acidic residues" evidence="1">
    <location>
        <begin position="170"/>
        <end position="181"/>
    </location>
</feature>
<dbReference type="EMBL" id="QBIY01004936">
    <property type="protein sequence ID" value="RXN38323.1"/>
    <property type="molecule type" value="Genomic_DNA"/>
</dbReference>
<name>A0A498P2A4_LABRO</name>
<feature type="compositionally biased region" description="Polar residues" evidence="1">
    <location>
        <begin position="232"/>
        <end position="243"/>
    </location>
</feature>
<evidence type="ECO:0000256" key="1">
    <source>
        <dbReference type="SAM" id="MobiDB-lite"/>
    </source>
</evidence>
<evidence type="ECO:0000313" key="3">
    <source>
        <dbReference type="Proteomes" id="UP000290572"/>
    </source>
</evidence>
<gene>
    <name evidence="2" type="ORF">ROHU_001222</name>
</gene>